<evidence type="ECO:0008006" key="4">
    <source>
        <dbReference type="Google" id="ProtNLM"/>
    </source>
</evidence>
<gene>
    <name evidence="2" type="ORF">NW762_008023</name>
</gene>
<evidence type="ECO:0000256" key="1">
    <source>
        <dbReference type="SAM" id="MobiDB-lite"/>
    </source>
</evidence>
<evidence type="ECO:0000313" key="3">
    <source>
        <dbReference type="Proteomes" id="UP001152049"/>
    </source>
</evidence>
<comment type="caution">
    <text evidence="2">The sequence shown here is derived from an EMBL/GenBank/DDBJ whole genome shotgun (WGS) entry which is preliminary data.</text>
</comment>
<protein>
    <recommendedName>
        <fullName evidence="4">Serine protease</fullName>
    </recommendedName>
</protein>
<evidence type="ECO:0000313" key="2">
    <source>
        <dbReference type="EMBL" id="KAJ4258936.1"/>
    </source>
</evidence>
<name>A0A9W8RWV3_9HYPO</name>
<accession>A0A9W8RWV3</accession>
<feature type="region of interest" description="Disordered" evidence="1">
    <location>
        <begin position="458"/>
        <end position="511"/>
    </location>
</feature>
<feature type="compositionally biased region" description="Basic and acidic residues" evidence="1">
    <location>
        <begin position="486"/>
        <end position="500"/>
    </location>
</feature>
<keyword evidence="3" id="KW-1185">Reference proteome</keyword>
<dbReference type="EMBL" id="JAOQAZ010000015">
    <property type="protein sequence ID" value="KAJ4258936.1"/>
    <property type="molecule type" value="Genomic_DNA"/>
</dbReference>
<reference evidence="2" key="1">
    <citation type="submission" date="2022-09" db="EMBL/GenBank/DDBJ databases">
        <title>Fusarium specimens isolated from Avocado Roots.</title>
        <authorList>
            <person name="Stajich J."/>
            <person name="Roper C."/>
            <person name="Heimlech-Rivalta G."/>
        </authorList>
    </citation>
    <scope>NUCLEOTIDE SEQUENCE</scope>
    <source>
        <strain evidence="2">CF00136</strain>
    </source>
</reference>
<proteinExistence type="predicted"/>
<organism evidence="2 3">
    <name type="scientific">Fusarium torreyae</name>
    <dbReference type="NCBI Taxonomy" id="1237075"/>
    <lineage>
        <taxon>Eukaryota</taxon>
        <taxon>Fungi</taxon>
        <taxon>Dikarya</taxon>
        <taxon>Ascomycota</taxon>
        <taxon>Pezizomycotina</taxon>
        <taxon>Sordariomycetes</taxon>
        <taxon>Hypocreomycetidae</taxon>
        <taxon>Hypocreales</taxon>
        <taxon>Nectriaceae</taxon>
        <taxon>Fusarium</taxon>
    </lineage>
</organism>
<dbReference type="OrthoDB" id="409136at2759"/>
<feature type="region of interest" description="Disordered" evidence="1">
    <location>
        <begin position="598"/>
        <end position="626"/>
    </location>
</feature>
<sequence>MLRTRPKWPNAAEFCGREVQTTRLGRKRAWWVQGAAFEKFEQTIEPEIKAILKNVDLKDAEIYFRIYMIGKNEEASRPTIMICCADTSVGRSAKESLRNSSIIRNNPEFSLGSIDFPLEQLVPVRRLALESKASSLDQVLGASSDSTADIQIFSTSESATIGRRLFVTYPWSMDIYRHSTGGVVVTSHGRFYQLTVGHIVDFVDGAHQSSSMDPDACSFDGQSDSDAGDEVSIFEQDMRRASMSLFDLSDSGSSDAGTERTASNTVNCRSPACTDYMTTNSDATGCFNHGPSEGPEAPACIRVGGVAAHSKDGDKPSLDYALIAIQPPKENDPINEVTLNSREDTRVLSVRHIADVGGEERRIISITGSGGVMKGTLIPGTTFLGRTNQQDPQKLYVVQLDGVVAEGDSGAAVLDEASGNLYGHVVSGCPGTRVAYIVAAAEVFAALQSQLDGQVSIPSRRQTQKLPVRPTIPSGHPESSTGYQVQDERSEEGPDEHQDMTPRSPPVQYGPYQSGGSIDSADFMSTDSSSIIENCDQLPKYKRLGGCQEPSSSFIACGGQSGGRSTRVATSFEDRPAAEIITTRDSALDIQSMNPYLTKAKPSASTDRRGGNEIGSFKARKKSRKRGYRHLRRVKAINGLKIYVSTGENLTKRHGDTRCVSSKEPSPFPAHVEWGENTRFLEALDLEGYGEEDSLITSFMTGVGPESRFMPQAHQNLTCIHPPNLFCRSVQTVA</sequence>
<dbReference type="AlphaFoldDB" id="A0A9W8RWV3"/>
<dbReference type="Proteomes" id="UP001152049">
    <property type="component" value="Unassembled WGS sequence"/>
</dbReference>